<dbReference type="SUPFAM" id="SSF54909">
    <property type="entry name" value="Dimeric alpha+beta barrel"/>
    <property type="match status" value="1"/>
</dbReference>
<dbReference type="PANTHER" id="PTHR40260:SF2">
    <property type="entry name" value="BLR8190 PROTEIN"/>
    <property type="match status" value="1"/>
</dbReference>
<dbReference type="Proteomes" id="UP000287188">
    <property type="component" value="Unassembled WGS sequence"/>
</dbReference>
<evidence type="ECO:0000259" key="1">
    <source>
        <dbReference type="Pfam" id="PF07110"/>
    </source>
</evidence>
<dbReference type="InterPro" id="IPR009799">
    <property type="entry name" value="EthD_dom"/>
</dbReference>
<organism evidence="2 3">
    <name type="scientific">Dictyobacter kobayashii</name>
    <dbReference type="NCBI Taxonomy" id="2014872"/>
    <lineage>
        <taxon>Bacteria</taxon>
        <taxon>Bacillati</taxon>
        <taxon>Chloroflexota</taxon>
        <taxon>Ktedonobacteria</taxon>
        <taxon>Ktedonobacterales</taxon>
        <taxon>Dictyobacteraceae</taxon>
        <taxon>Dictyobacter</taxon>
    </lineage>
</organism>
<evidence type="ECO:0000313" key="3">
    <source>
        <dbReference type="Proteomes" id="UP000287188"/>
    </source>
</evidence>
<dbReference type="RefSeq" id="WP_126552191.1">
    <property type="nucleotide sequence ID" value="NZ_BIFS01000001.1"/>
</dbReference>
<dbReference type="GO" id="GO:0016491">
    <property type="term" value="F:oxidoreductase activity"/>
    <property type="evidence" value="ECO:0007669"/>
    <property type="project" value="InterPro"/>
</dbReference>
<keyword evidence="3" id="KW-1185">Reference proteome</keyword>
<dbReference type="AlphaFoldDB" id="A0A402AN60"/>
<dbReference type="EMBL" id="BIFS01000001">
    <property type="protein sequence ID" value="GCE20522.1"/>
    <property type="molecule type" value="Genomic_DNA"/>
</dbReference>
<name>A0A402AN60_9CHLR</name>
<dbReference type="NCBIfam" id="TIGR02118">
    <property type="entry name" value="EthD family reductase"/>
    <property type="match status" value="1"/>
</dbReference>
<dbReference type="Gene3D" id="3.30.70.100">
    <property type="match status" value="1"/>
</dbReference>
<proteinExistence type="predicted"/>
<reference evidence="3" key="1">
    <citation type="submission" date="2018-12" db="EMBL/GenBank/DDBJ databases">
        <title>Tengunoibacter tsumagoiensis gen. nov., sp. nov., Dictyobacter kobayashii sp. nov., D. alpinus sp. nov., and D. joshuensis sp. nov. and description of Dictyobacteraceae fam. nov. within the order Ktedonobacterales isolated from Tengu-no-mugimeshi.</title>
        <authorList>
            <person name="Wang C.M."/>
            <person name="Zheng Y."/>
            <person name="Sakai Y."/>
            <person name="Toyoda A."/>
            <person name="Minakuchi Y."/>
            <person name="Abe K."/>
            <person name="Yokota A."/>
            <person name="Yabe S."/>
        </authorList>
    </citation>
    <scope>NUCLEOTIDE SEQUENCE [LARGE SCALE GENOMIC DNA]</scope>
    <source>
        <strain evidence="3">Uno11</strain>
    </source>
</reference>
<comment type="caution">
    <text evidence="2">The sequence shown here is derived from an EMBL/GenBank/DDBJ whole genome shotgun (WGS) entry which is preliminary data.</text>
</comment>
<sequence length="98" mass="10985">MAVTMIALYKEPADREKFEKHYFGTHIPLVKKIPGLQKVEVSRFTGKDAPYYLMATLYFNSKEERKAGLSSPEGQATTADVPNFATPDIITIAFTELV</sequence>
<protein>
    <submittedName>
        <fullName evidence="2">Putative ethyl tert-butyl ether degradation protein EthD</fullName>
    </submittedName>
</protein>
<dbReference type="PANTHER" id="PTHR40260">
    <property type="entry name" value="BLR8190 PROTEIN"/>
    <property type="match status" value="1"/>
</dbReference>
<feature type="domain" description="EthD" evidence="1">
    <location>
        <begin position="10"/>
        <end position="87"/>
    </location>
</feature>
<dbReference type="InterPro" id="IPR011008">
    <property type="entry name" value="Dimeric_a/b-barrel"/>
</dbReference>
<dbReference type="Pfam" id="PF07110">
    <property type="entry name" value="EthD"/>
    <property type="match status" value="1"/>
</dbReference>
<gene>
    <name evidence="2" type="ORF">KDK_43220</name>
</gene>
<evidence type="ECO:0000313" key="2">
    <source>
        <dbReference type="EMBL" id="GCE20522.1"/>
    </source>
</evidence>
<dbReference type="OrthoDB" id="5294870at2"/>
<accession>A0A402AN60</accession>